<evidence type="ECO:0000313" key="1">
    <source>
        <dbReference type="EMBL" id="QFR00799.1"/>
    </source>
</evidence>
<name>A0A5P8KDD7_9ACTN</name>
<protein>
    <submittedName>
        <fullName evidence="1">Uncharacterized protein</fullName>
    </submittedName>
</protein>
<dbReference type="Proteomes" id="UP000327294">
    <property type="component" value="Chromosome"/>
</dbReference>
<organism evidence="1 2">
    <name type="scientific">Streptomyces phaeolivaceus</name>
    <dbReference type="NCBI Taxonomy" id="2653200"/>
    <lineage>
        <taxon>Bacteria</taxon>
        <taxon>Bacillati</taxon>
        <taxon>Actinomycetota</taxon>
        <taxon>Actinomycetes</taxon>
        <taxon>Kitasatosporales</taxon>
        <taxon>Streptomycetaceae</taxon>
        <taxon>Streptomyces</taxon>
    </lineage>
</organism>
<dbReference type="KEGG" id="sphv:F9278_36615"/>
<sequence length="304" mass="33566">MSDLIPPAAPGPRVPVLPAGRTEARVRTELDRSIRDWGIPSNLFRTMAWLPGLALTEVEYANSFIFDAPRYAPAPRPPGDPAGESVLFPQGGFVDRMTKELVINLVSLLNRSRYSLTHHSFIGYGLLSGQLPHGDPAQRAARAEEMLLRLVDSAGRPDWEDRTFTWEGVTEPLYTVPQQHCLRLAEAIQRDPHSVTDRQFAELREVLRGVAAENIAKGPLAEVPGTGTEAYLEAWVNAMTVELTWCIVHFDGLLNSWFTVLRVMDETGAEDEVGVDFVAAYNAGVPDRVKVRNNNLLGPTGWGS</sequence>
<dbReference type="AlphaFoldDB" id="A0A5P8KDD7"/>
<reference evidence="1 2" key="1">
    <citation type="submission" date="2019-10" db="EMBL/GenBank/DDBJ databases">
        <title>Streptomyces sp. strain GY16 isolated from leaves of Broussonetia papyrifera.</title>
        <authorList>
            <person name="Mo P."/>
        </authorList>
    </citation>
    <scope>NUCLEOTIDE SEQUENCE [LARGE SCALE GENOMIC DNA]</scope>
    <source>
        <strain evidence="1 2">GY16</strain>
    </source>
</reference>
<evidence type="ECO:0000313" key="2">
    <source>
        <dbReference type="Proteomes" id="UP000327294"/>
    </source>
</evidence>
<accession>A0A5P8KDD7</accession>
<dbReference type="EMBL" id="CP045096">
    <property type="protein sequence ID" value="QFR00799.1"/>
    <property type="molecule type" value="Genomic_DNA"/>
</dbReference>
<gene>
    <name evidence="1" type="ORF">F9278_36615</name>
</gene>
<dbReference type="InterPro" id="IPR029032">
    <property type="entry name" value="AhpD-like"/>
</dbReference>
<keyword evidence="2" id="KW-1185">Reference proteome</keyword>
<dbReference type="SUPFAM" id="SSF69118">
    <property type="entry name" value="AhpD-like"/>
    <property type="match status" value="1"/>
</dbReference>
<dbReference type="Gene3D" id="1.20.1290.10">
    <property type="entry name" value="AhpD-like"/>
    <property type="match status" value="1"/>
</dbReference>
<dbReference type="RefSeq" id="WP_152172129.1">
    <property type="nucleotide sequence ID" value="NZ_CP045096.1"/>
</dbReference>
<proteinExistence type="predicted"/>